<name>A0ABU5C5V7_9BACI</name>
<dbReference type="Pfam" id="PF04474">
    <property type="entry name" value="DUF554"/>
    <property type="match status" value="1"/>
</dbReference>
<reference evidence="2 3" key="1">
    <citation type="submission" date="2023-10" db="EMBL/GenBank/DDBJ databases">
        <title>Virgibacillus halophilus 5B73C genome.</title>
        <authorList>
            <person name="Miliotis G."/>
            <person name="Sengupta P."/>
            <person name="Hameed A."/>
            <person name="Chuvochina M."/>
            <person name="Mcdonagh F."/>
            <person name="Simpson A.C."/>
            <person name="Singh N.K."/>
            <person name="Rekha P.D."/>
            <person name="Raman K."/>
            <person name="Hugenholtz P."/>
            <person name="Venkateswaran K."/>
        </authorList>
    </citation>
    <scope>NUCLEOTIDE SEQUENCE [LARGE SCALE GENOMIC DNA]</scope>
    <source>
        <strain evidence="2 3">5B73C</strain>
    </source>
</reference>
<dbReference type="EMBL" id="JAWDIP010000003">
    <property type="protein sequence ID" value="MDY0394716.1"/>
    <property type="molecule type" value="Genomic_DNA"/>
</dbReference>
<keyword evidence="1" id="KW-0812">Transmembrane</keyword>
<feature type="transmembrane region" description="Helical" evidence="1">
    <location>
        <begin position="215"/>
        <end position="235"/>
    </location>
</feature>
<feature type="transmembrane region" description="Helical" evidence="1">
    <location>
        <begin position="103"/>
        <end position="122"/>
    </location>
</feature>
<dbReference type="PANTHER" id="PTHR36111:SF2">
    <property type="entry name" value="INNER MEMBRANE PROTEIN"/>
    <property type="match status" value="1"/>
</dbReference>
<evidence type="ECO:0000256" key="1">
    <source>
        <dbReference type="SAM" id="Phobius"/>
    </source>
</evidence>
<feature type="transmembrane region" description="Helical" evidence="1">
    <location>
        <begin position="142"/>
        <end position="168"/>
    </location>
</feature>
<proteinExistence type="predicted"/>
<keyword evidence="1" id="KW-0472">Membrane</keyword>
<comment type="caution">
    <text evidence="2">The sequence shown here is derived from an EMBL/GenBank/DDBJ whole genome shotgun (WGS) entry which is preliminary data.</text>
</comment>
<dbReference type="PANTHER" id="PTHR36111">
    <property type="entry name" value="INNER MEMBRANE PROTEIN-RELATED"/>
    <property type="match status" value="1"/>
</dbReference>
<sequence>MVLLGTLVDGAGIIVGSTLGLFLTKIPERFKETVMHGIGLTIILIGLQMALTTNMLVIVLLSLLSGAIIGEFCQLEEKLNGLGNWIGSKFTTPQGTGISVSQGFVTASLIFVIGAMGIVGALDSGLRGDHSVLITKGIIDGFTALVLTSTLGYGVLFSVIPVVLYQGVIALLATQINRLVPQTFLDGMIVQLTAVGGLLILAIGLNILKLTKIRIGNLLPAIVTVIIIFLCQSNMGRIRRLPSNLKF</sequence>
<organism evidence="2 3">
    <name type="scientific">Tigheibacillus halophilus</name>
    <dbReference type="NCBI Taxonomy" id="361280"/>
    <lineage>
        <taxon>Bacteria</taxon>
        <taxon>Bacillati</taxon>
        <taxon>Bacillota</taxon>
        <taxon>Bacilli</taxon>
        <taxon>Bacillales</taxon>
        <taxon>Bacillaceae</taxon>
        <taxon>Tigheibacillus</taxon>
    </lineage>
</organism>
<feature type="transmembrane region" description="Helical" evidence="1">
    <location>
        <begin position="38"/>
        <end position="69"/>
    </location>
</feature>
<protein>
    <submittedName>
        <fullName evidence="2">DUF554 domain-containing protein</fullName>
    </submittedName>
</protein>
<evidence type="ECO:0000313" key="3">
    <source>
        <dbReference type="Proteomes" id="UP001281447"/>
    </source>
</evidence>
<accession>A0ABU5C5V7</accession>
<evidence type="ECO:0000313" key="2">
    <source>
        <dbReference type="EMBL" id="MDY0394716.1"/>
    </source>
</evidence>
<dbReference type="Proteomes" id="UP001281447">
    <property type="component" value="Unassembled WGS sequence"/>
</dbReference>
<gene>
    <name evidence="2" type="ORF">RWE15_09950</name>
</gene>
<feature type="transmembrane region" description="Helical" evidence="1">
    <location>
        <begin position="188"/>
        <end position="208"/>
    </location>
</feature>
<keyword evidence="1" id="KW-1133">Transmembrane helix</keyword>
<dbReference type="InterPro" id="IPR007563">
    <property type="entry name" value="DUF554"/>
</dbReference>
<feature type="transmembrane region" description="Helical" evidence="1">
    <location>
        <begin position="6"/>
        <end position="26"/>
    </location>
</feature>
<keyword evidence="3" id="KW-1185">Reference proteome</keyword>